<sequence length="246" mass="28035">MSESITRYEREEILDHLASQYVLGTLPVRVRKRVEGLCRTNLRLRQKIQYWQAHFSELDEAVPPLTPAATQWQGITEALFEPARDNDRRSSARQLMFYRWLSAGSLVIAVLFALALWLPTHRTDPLSYVAVMTGQAQSANLVATTYGDSRLLALEVIELPPLAENESFELWVKSKTDRQLRSLGTLPKDQTSWQRQLSEAQWRLIKDSHSLLLTREERGGSPIGEPMGEVVSSGLCVRLSMWEDKV</sequence>
<evidence type="ECO:0000313" key="4">
    <source>
        <dbReference type="Proteomes" id="UP000664654"/>
    </source>
</evidence>
<feature type="domain" description="Anti-sigma K factor RskA C-terminal" evidence="2">
    <location>
        <begin position="107"/>
        <end position="229"/>
    </location>
</feature>
<comment type="caution">
    <text evidence="3">The sequence shown here is derived from an EMBL/GenBank/DDBJ whole genome shotgun (WGS) entry which is preliminary data.</text>
</comment>
<evidence type="ECO:0000259" key="2">
    <source>
        <dbReference type="Pfam" id="PF10099"/>
    </source>
</evidence>
<proteinExistence type="predicted"/>
<keyword evidence="1" id="KW-1133">Transmembrane helix</keyword>
<gene>
    <name evidence="3" type="ORF">J0A66_09340</name>
</gene>
<dbReference type="GO" id="GO:0006417">
    <property type="term" value="P:regulation of translation"/>
    <property type="evidence" value="ECO:0007669"/>
    <property type="project" value="TreeGrafter"/>
</dbReference>
<dbReference type="EMBL" id="JAFKCV010000004">
    <property type="protein sequence ID" value="MBN7825423.1"/>
    <property type="molecule type" value="Genomic_DNA"/>
</dbReference>
<evidence type="ECO:0000313" key="3">
    <source>
        <dbReference type="EMBL" id="MBN7825423.1"/>
    </source>
</evidence>
<dbReference type="InterPro" id="IPR051474">
    <property type="entry name" value="Anti-sigma-K/W_factor"/>
</dbReference>
<evidence type="ECO:0000256" key="1">
    <source>
        <dbReference type="SAM" id="Phobius"/>
    </source>
</evidence>
<reference evidence="3" key="1">
    <citation type="submission" date="2021-03" db="EMBL/GenBank/DDBJ databases">
        <title>novel species isolated from a fishpond in China.</title>
        <authorList>
            <person name="Lu H."/>
            <person name="Cai Z."/>
        </authorList>
    </citation>
    <scope>NUCLEOTIDE SEQUENCE</scope>
    <source>
        <strain evidence="3">JCM 30855</strain>
    </source>
</reference>
<keyword evidence="4" id="KW-1185">Reference proteome</keyword>
<accession>A0A939DMC9</accession>
<dbReference type="Pfam" id="PF10099">
    <property type="entry name" value="RskA_C"/>
    <property type="match status" value="1"/>
</dbReference>
<organism evidence="3 4">
    <name type="scientific">Bowmanella dokdonensis</name>
    <dbReference type="NCBI Taxonomy" id="751969"/>
    <lineage>
        <taxon>Bacteria</taxon>
        <taxon>Pseudomonadati</taxon>
        <taxon>Pseudomonadota</taxon>
        <taxon>Gammaproteobacteria</taxon>
        <taxon>Alteromonadales</taxon>
        <taxon>Alteromonadaceae</taxon>
        <taxon>Bowmanella</taxon>
    </lineage>
</organism>
<keyword evidence="1" id="KW-0472">Membrane</keyword>
<dbReference type="GO" id="GO:0005886">
    <property type="term" value="C:plasma membrane"/>
    <property type="evidence" value="ECO:0007669"/>
    <property type="project" value="InterPro"/>
</dbReference>
<dbReference type="Proteomes" id="UP000664654">
    <property type="component" value="Unassembled WGS sequence"/>
</dbReference>
<dbReference type="PANTHER" id="PTHR37461">
    <property type="entry name" value="ANTI-SIGMA-K FACTOR RSKA"/>
    <property type="match status" value="1"/>
</dbReference>
<dbReference type="PANTHER" id="PTHR37461:SF1">
    <property type="entry name" value="ANTI-SIGMA-K FACTOR RSKA"/>
    <property type="match status" value="1"/>
</dbReference>
<keyword evidence="1" id="KW-0812">Transmembrane</keyword>
<dbReference type="GO" id="GO:0016989">
    <property type="term" value="F:sigma factor antagonist activity"/>
    <property type="evidence" value="ECO:0007669"/>
    <property type="project" value="TreeGrafter"/>
</dbReference>
<dbReference type="InterPro" id="IPR018764">
    <property type="entry name" value="RskA_C"/>
</dbReference>
<feature type="transmembrane region" description="Helical" evidence="1">
    <location>
        <begin position="97"/>
        <end position="118"/>
    </location>
</feature>
<dbReference type="RefSeq" id="WP_206573531.1">
    <property type="nucleotide sequence ID" value="NZ_JAFKCV010000004.1"/>
</dbReference>
<name>A0A939DMC9_9ALTE</name>
<protein>
    <submittedName>
        <fullName evidence="3">Anti-sigma factor</fullName>
    </submittedName>
</protein>
<dbReference type="AlphaFoldDB" id="A0A939DMC9"/>